<dbReference type="EMBL" id="ML119838">
    <property type="protein sequence ID" value="RPA72986.1"/>
    <property type="molecule type" value="Genomic_DNA"/>
</dbReference>
<protein>
    <submittedName>
        <fullName evidence="2">Uncharacterized protein</fullName>
    </submittedName>
</protein>
<feature type="compositionally biased region" description="Polar residues" evidence="1">
    <location>
        <begin position="16"/>
        <end position="37"/>
    </location>
</feature>
<evidence type="ECO:0000313" key="3">
    <source>
        <dbReference type="Proteomes" id="UP000275078"/>
    </source>
</evidence>
<organism evidence="2 3">
    <name type="scientific">Ascobolus immersus RN42</name>
    <dbReference type="NCBI Taxonomy" id="1160509"/>
    <lineage>
        <taxon>Eukaryota</taxon>
        <taxon>Fungi</taxon>
        <taxon>Dikarya</taxon>
        <taxon>Ascomycota</taxon>
        <taxon>Pezizomycotina</taxon>
        <taxon>Pezizomycetes</taxon>
        <taxon>Pezizales</taxon>
        <taxon>Ascobolaceae</taxon>
        <taxon>Ascobolus</taxon>
    </lineage>
</organism>
<keyword evidence="3" id="KW-1185">Reference proteome</keyword>
<gene>
    <name evidence="2" type="ORF">BJ508DRAFT_314251</name>
</gene>
<feature type="region of interest" description="Disordered" evidence="1">
    <location>
        <begin position="1"/>
        <end position="94"/>
    </location>
</feature>
<feature type="compositionally biased region" description="Basic and acidic residues" evidence="1">
    <location>
        <begin position="52"/>
        <end position="72"/>
    </location>
</feature>
<dbReference type="Proteomes" id="UP000275078">
    <property type="component" value="Unassembled WGS sequence"/>
</dbReference>
<reference evidence="2 3" key="1">
    <citation type="journal article" date="2018" name="Nat. Ecol. Evol.">
        <title>Pezizomycetes genomes reveal the molecular basis of ectomycorrhizal truffle lifestyle.</title>
        <authorList>
            <person name="Murat C."/>
            <person name="Payen T."/>
            <person name="Noel B."/>
            <person name="Kuo A."/>
            <person name="Morin E."/>
            <person name="Chen J."/>
            <person name="Kohler A."/>
            <person name="Krizsan K."/>
            <person name="Balestrini R."/>
            <person name="Da Silva C."/>
            <person name="Montanini B."/>
            <person name="Hainaut M."/>
            <person name="Levati E."/>
            <person name="Barry K.W."/>
            <person name="Belfiori B."/>
            <person name="Cichocki N."/>
            <person name="Clum A."/>
            <person name="Dockter R.B."/>
            <person name="Fauchery L."/>
            <person name="Guy J."/>
            <person name="Iotti M."/>
            <person name="Le Tacon F."/>
            <person name="Lindquist E.A."/>
            <person name="Lipzen A."/>
            <person name="Malagnac F."/>
            <person name="Mello A."/>
            <person name="Molinier V."/>
            <person name="Miyauchi S."/>
            <person name="Poulain J."/>
            <person name="Riccioni C."/>
            <person name="Rubini A."/>
            <person name="Sitrit Y."/>
            <person name="Splivallo R."/>
            <person name="Traeger S."/>
            <person name="Wang M."/>
            <person name="Zifcakova L."/>
            <person name="Wipf D."/>
            <person name="Zambonelli A."/>
            <person name="Paolocci F."/>
            <person name="Nowrousian M."/>
            <person name="Ottonello S."/>
            <person name="Baldrian P."/>
            <person name="Spatafora J.W."/>
            <person name="Henrissat B."/>
            <person name="Nagy L.G."/>
            <person name="Aury J.M."/>
            <person name="Wincker P."/>
            <person name="Grigoriev I.V."/>
            <person name="Bonfante P."/>
            <person name="Martin F.M."/>
        </authorList>
    </citation>
    <scope>NUCLEOTIDE SEQUENCE [LARGE SCALE GENOMIC DNA]</scope>
    <source>
        <strain evidence="2 3">RN42</strain>
    </source>
</reference>
<evidence type="ECO:0000313" key="2">
    <source>
        <dbReference type="EMBL" id="RPA72986.1"/>
    </source>
</evidence>
<name>A0A3N4HJ73_ASCIM</name>
<dbReference type="AlphaFoldDB" id="A0A3N4HJ73"/>
<proteinExistence type="predicted"/>
<accession>A0A3N4HJ73</accession>
<evidence type="ECO:0000256" key="1">
    <source>
        <dbReference type="SAM" id="MobiDB-lite"/>
    </source>
</evidence>
<sequence>MALTDCSHSKKRRYTTDMQSSDNSQTADDGDQKSTSIMCGLDRGTCACGESAPKDPRRPEDEVDHATRRDTAKLGTSDDNNNDSTGERLRNLRDVGTQVATSELPVERTRLRVGTGMARSSVHTTEPRGIMVEDRIMLITTVRRPNSSSLPKVYLKQTALGGWVADMRSSEKIKEEIEKGRVVVADVYWTTRSYWYDGKCDAWDGDLSWSSYDAGYDMPVFCEDGDYDMSCTPHVPEPGPYIDLR</sequence>